<dbReference type="SUPFAM" id="SSF49363">
    <property type="entry name" value="Purple acid phosphatase, N-terminal domain"/>
    <property type="match status" value="1"/>
</dbReference>
<dbReference type="EMBL" id="MHTO01000008">
    <property type="protein sequence ID" value="OHA62594.1"/>
    <property type="molecule type" value="Genomic_DNA"/>
</dbReference>
<dbReference type="Pfam" id="PF18962">
    <property type="entry name" value="Por_Secre_tail"/>
    <property type="match status" value="1"/>
</dbReference>
<dbReference type="InterPro" id="IPR026444">
    <property type="entry name" value="Secre_tail"/>
</dbReference>
<gene>
    <name evidence="3" type="ORF">A2117_00955</name>
</gene>
<reference evidence="3 4" key="1">
    <citation type="journal article" date="2016" name="Nat. Commun.">
        <title>Thousands of microbial genomes shed light on interconnected biogeochemical processes in an aquifer system.</title>
        <authorList>
            <person name="Anantharaman K."/>
            <person name="Brown C.T."/>
            <person name="Hug L.A."/>
            <person name="Sharon I."/>
            <person name="Castelle C.J."/>
            <person name="Probst A.J."/>
            <person name="Thomas B.C."/>
            <person name="Singh A."/>
            <person name="Wilkins M.J."/>
            <person name="Karaoz U."/>
            <person name="Brodie E.L."/>
            <person name="Williams K.H."/>
            <person name="Hubbard S.S."/>
            <person name="Banfield J.F."/>
        </authorList>
    </citation>
    <scope>NUCLEOTIDE SEQUENCE [LARGE SCALE GENOMIC DNA]</scope>
</reference>
<comment type="caution">
    <text evidence="3">The sequence shown here is derived from an EMBL/GenBank/DDBJ whole genome shotgun (WGS) entry which is preliminary data.</text>
</comment>
<feature type="domain" description="Secretion system C-terminal sorting" evidence="2">
    <location>
        <begin position="282"/>
        <end position="358"/>
    </location>
</feature>
<evidence type="ECO:0000259" key="2">
    <source>
        <dbReference type="Pfam" id="PF18962"/>
    </source>
</evidence>
<dbReference type="GO" id="GO:0046872">
    <property type="term" value="F:metal ion binding"/>
    <property type="evidence" value="ECO:0007669"/>
    <property type="project" value="InterPro"/>
</dbReference>
<evidence type="ECO:0000313" key="3">
    <source>
        <dbReference type="EMBL" id="OHA62594.1"/>
    </source>
</evidence>
<dbReference type="InterPro" id="IPR008963">
    <property type="entry name" value="Purple_acid_Pase-like_N"/>
</dbReference>
<keyword evidence="1" id="KW-0732">Signal</keyword>
<sequence length="361" mass="40228">MKKVMVLALAALFLGQPVFTQKLITDLSLVQVEPTEATLIFTTLVEGTTALYWGVYGAPLKYQDFGGGNVKIHNILLNNLTPNTFYECFAASVLVSGQNIWSEKISFKTPFVGPIIISAGERREEFPLPVLAGQKNLRVVSVQFEAHDTLPRYFLREIQFQLEPILMRSYIKSVQLTNEDSSWSSGGGNFDQLGKYSLLGLNMPLNETGVKKKLFLVLDLENNAPVGWQFRCRTFGDWLAVSDTNHILARAEGAAVGNYYVIVGATAVDFLPEINLFLAQNYPNPFNPTTTIQFILPVAQNVSLRVYDALGRERAVLIKNEVLSAGRQQFVFDGSTFSSGAYFYRLETTQAVLQKSMILLK</sequence>
<evidence type="ECO:0000313" key="4">
    <source>
        <dbReference type="Proteomes" id="UP000179245"/>
    </source>
</evidence>
<proteinExistence type="predicted"/>
<dbReference type="AlphaFoldDB" id="A0A1G2QPN5"/>
<protein>
    <recommendedName>
        <fullName evidence="2">Secretion system C-terminal sorting domain-containing protein</fullName>
    </recommendedName>
</protein>
<evidence type="ECO:0000256" key="1">
    <source>
        <dbReference type="SAM" id="SignalP"/>
    </source>
</evidence>
<dbReference type="GO" id="GO:0003993">
    <property type="term" value="F:acid phosphatase activity"/>
    <property type="evidence" value="ECO:0007669"/>
    <property type="project" value="InterPro"/>
</dbReference>
<dbReference type="Gene3D" id="2.60.40.4070">
    <property type="match status" value="1"/>
</dbReference>
<dbReference type="STRING" id="1802443.A2117_00955"/>
<name>A0A1G2QPN5_9BACT</name>
<organism evidence="3 4">
    <name type="scientific">Candidatus Wildermuthbacteria bacterium GWA2_46_15</name>
    <dbReference type="NCBI Taxonomy" id="1802443"/>
    <lineage>
        <taxon>Bacteria</taxon>
        <taxon>Candidatus Wildermuthiibacteriota</taxon>
    </lineage>
</organism>
<dbReference type="Proteomes" id="UP000179245">
    <property type="component" value="Unassembled WGS sequence"/>
</dbReference>
<feature type="chain" id="PRO_5009584150" description="Secretion system C-terminal sorting domain-containing protein" evidence="1">
    <location>
        <begin position="21"/>
        <end position="361"/>
    </location>
</feature>
<accession>A0A1G2QPN5</accession>
<feature type="signal peptide" evidence="1">
    <location>
        <begin position="1"/>
        <end position="20"/>
    </location>
</feature>
<dbReference type="NCBIfam" id="TIGR04183">
    <property type="entry name" value="Por_Secre_tail"/>
    <property type="match status" value="1"/>
</dbReference>